<dbReference type="EMBL" id="WOCE01000003">
    <property type="protein sequence ID" value="KAE9617441.1"/>
    <property type="molecule type" value="Genomic_DNA"/>
</dbReference>
<keyword evidence="2" id="KW-1185">Reference proteome</keyword>
<organism evidence="1 2">
    <name type="scientific">Lupinus albus</name>
    <name type="common">White lupine</name>
    <name type="synonym">Lupinus termis</name>
    <dbReference type="NCBI Taxonomy" id="3870"/>
    <lineage>
        <taxon>Eukaryota</taxon>
        <taxon>Viridiplantae</taxon>
        <taxon>Streptophyta</taxon>
        <taxon>Embryophyta</taxon>
        <taxon>Tracheophyta</taxon>
        <taxon>Spermatophyta</taxon>
        <taxon>Magnoliopsida</taxon>
        <taxon>eudicotyledons</taxon>
        <taxon>Gunneridae</taxon>
        <taxon>Pentapetalae</taxon>
        <taxon>rosids</taxon>
        <taxon>fabids</taxon>
        <taxon>Fabales</taxon>
        <taxon>Fabaceae</taxon>
        <taxon>Papilionoideae</taxon>
        <taxon>50 kb inversion clade</taxon>
        <taxon>genistoids sensu lato</taxon>
        <taxon>core genistoids</taxon>
        <taxon>Genisteae</taxon>
        <taxon>Lupinus</taxon>
    </lineage>
</organism>
<dbReference type="Gene3D" id="1.20.140.40">
    <property type="entry name" value="Invertase/pectin methylesterase inhibitor family protein"/>
    <property type="match status" value="1"/>
</dbReference>
<dbReference type="InterPro" id="IPR035513">
    <property type="entry name" value="Invertase/methylesterase_inhib"/>
</dbReference>
<protein>
    <submittedName>
        <fullName evidence="1">Putative pectinesterase inhibitor domain-containing protein</fullName>
    </submittedName>
</protein>
<sequence>MNRSTFLSILFTLSLIFISHAHLAASTINFKLYQDVCIEYGVRVNPNNIRVCLTALESDPRIPQAKTYAELSSLIIEQAMKNSTISQHYLKNLMKTDPSPAIKECANQDYDGIIKAFKNALDNVIPNPQTAINYLRRDLGYAEGKCLGALKDDPKPYFEVYVLIHNLDFYTEIAELSLNHLIRK</sequence>
<dbReference type="Proteomes" id="UP000447434">
    <property type="component" value="Chromosome 3"/>
</dbReference>
<evidence type="ECO:0000313" key="2">
    <source>
        <dbReference type="Proteomes" id="UP000447434"/>
    </source>
</evidence>
<reference evidence="2" key="1">
    <citation type="journal article" date="2020" name="Nat. Commun.">
        <title>Genome sequence of the cluster root forming white lupin.</title>
        <authorList>
            <person name="Hufnagel B."/>
            <person name="Marques A."/>
            <person name="Soriano A."/>
            <person name="Marques L."/>
            <person name="Divol F."/>
            <person name="Doumas P."/>
            <person name="Sallet E."/>
            <person name="Mancinotti D."/>
            <person name="Carrere S."/>
            <person name="Marande W."/>
            <person name="Arribat S."/>
            <person name="Keller J."/>
            <person name="Huneau C."/>
            <person name="Blein T."/>
            <person name="Aime D."/>
            <person name="Laguerre M."/>
            <person name="Taylor J."/>
            <person name="Schubert V."/>
            <person name="Nelson M."/>
            <person name="Geu-Flores F."/>
            <person name="Crespi M."/>
            <person name="Gallardo-Guerrero K."/>
            <person name="Delaux P.-M."/>
            <person name="Salse J."/>
            <person name="Berges H."/>
            <person name="Guyot R."/>
            <person name="Gouzy J."/>
            <person name="Peret B."/>
        </authorList>
    </citation>
    <scope>NUCLEOTIDE SEQUENCE [LARGE SCALE GENOMIC DNA]</scope>
    <source>
        <strain evidence="2">cv. Amiga</strain>
    </source>
</reference>
<dbReference type="PANTHER" id="PTHR31890:SF9">
    <property type="entry name" value="PLANT INVERTASE_PECTIN METHYLESTERASE INHIBITOR SUPERFAMILY PROTEIN"/>
    <property type="match status" value="1"/>
</dbReference>
<gene>
    <name evidence="1" type="ORF">Lalb_Chr03g0035421</name>
</gene>
<dbReference type="AlphaFoldDB" id="A0A6A4QTQ4"/>
<dbReference type="OrthoDB" id="10328678at2759"/>
<name>A0A6A4QTQ4_LUPAL</name>
<evidence type="ECO:0000313" key="1">
    <source>
        <dbReference type="EMBL" id="KAE9617441.1"/>
    </source>
</evidence>
<dbReference type="PANTHER" id="PTHR31890">
    <property type="entry name" value="PLANT INVERTASE/PECTIN METHYLESTERASE INHIBITOR SUPERFAMILY PROTEIN"/>
    <property type="match status" value="1"/>
</dbReference>
<accession>A0A6A4QTQ4</accession>
<dbReference type="SUPFAM" id="SSF101148">
    <property type="entry name" value="Plant invertase/pectin methylesterase inhibitor"/>
    <property type="match status" value="1"/>
</dbReference>
<proteinExistence type="predicted"/>
<comment type="caution">
    <text evidence="1">The sequence shown here is derived from an EMBL/GenBank/DDBJ whole genome shotgun (WGS) entry which is preliminary data.</text>
</comment>